<sequence>MTFTASTRRFLSIMLTALFLLTTVTSVHAQASMIGTHDVINQEQASVDREALKGMLSDEAVQEKIASMGVSPEQVEQRINSLTADELAYFNAQLDEAPAGAGGGILGVIVLFLVIFIITDLLCATNVYKFVNCINR</sequence>
<protein>
    <recommendedName>
        <fullName evidence="5">PA2779 family protein</fullName>
    </recommendedName>
</protein>
<organism evidence="3 4">
    <name type="scientific">Halopseudomonas salina</name>
    <dbReference type="NCBI Taxonomy" id="1323744"/>
    <lineage>
        <taxon>Bacteria</taxon>
        <taxon>Pseudomonadati</taxon>
        <taxon>Pseudomonadota</taxon>
        <taxon>Gammaproteobacteria</taxon>
        <taxon>Pseudomonadales</taxon>
        <taxon>Pseudomonadaceae</taxon>
        <taxon>Halopseudomonas</taxon>
    </lineage>
</organism>
<dbReference type="PIRSF" id="PIRSF029543">
    <property type="entry name" value="UCP029543"/>
    <property type="match status" value="1"/>
</dbReference>
<evidence type="ECO:0000313" key="4">
    <source>
        <dbReference type="Proteomes" id="UP000638188"/>
    </source>
</evidence>
<keyword evidence="1" id="KW-0812">Transmembrane</keyword>
<reference evidence="4" key="1">
    <citation type="journal article" date="2019" name="Int. J. Syst. Evol. Microbiol.">
        <title>The Global Catalogue of Microorganisms (GCM) 10K type strain sequencing project: providing services to taxonomists for standard genome sequencing and annotation.</title>
        <authorList>
            <consortium name="The Broad Institute Genomics Platform"/>
            <consortium name="The Broad Institute Genome Sequencing Center for Infectious Disease"/>
            <person name="Wu L."/>
            <person name="Ma J."/>
        </authorList>
    </citation>
    <scope>NUCLEOTIDE SEQUENCE [LARGE SCALE GENOMIC DNA]</scope>
    <source>
        <strain evidence="4">CGMCC 1.12482</strain>
    </source>
</reference>
<proteinExistence type="predicted"/>
<evidence type="ECO:0000256" key="1">
    <source>
        <dbReference type="SAM" id="Phobius"/>
    </source>
</evidence>
<keyword evidence="4" id="KW-1185">Reference proteome</keyword>
<gene>
    <name evidence="3" type="ORF">GCM10007418_07180</name>
</gene>
<evidence type="ECO:0000313" key="3">
    <source>
        <dbReference type="EMBL" id="GGC90006.1"/>
    </source>
</evidence>
<dbReference type="InterPro" id="IPR016924">
    <property type="entry name" value="UCP029543"/>
</dbReference>
<keyword evidence="1" id="KW-1133">Transmembrane helix</keyword>
<dbReference type="RefSeq" id="WP_150277206.1">
    <property type="nucleotide sequence ID" value="NZ_BMFF01000001.1"/>
</dbReference>
<dbReference type="Proteomes" id="UP000638188">
    <property type="component" value="Unassembled WGS sequence"/>
</dbReference>
<comment type="caution">
    <text evidence="3">The sequence shown here is derived from an EMBL/GenBank/DDBJ whole genome shotgun (WGS) entry which is preliminary data.</text>
</comment>
<dbReference type="EMBL" id="BMFF01000001">
    <property type="protein sequence ID" value="GGC90006.1"/>
    <property type="molecule type" value="Genomic_DNA"/>
</dbReference>
<keyword evidence="1" id="KW-0472">Membrane</keyword>
<dbReference type="InterPro" id="IPR046735">
    <property type="entry name" value="PA2779-like"/>
</dbReference>
<evidence type="ECO:0008006" key="5">
    <source>
        <dbReference type="Google" id="ProtNLM"/>
    </source>
</evidence>
<keyword evidence="2" id="KW-0732">Signal</keyword>
<feature type="transmembrane region" description="Helical" evidence="1">
    <location>
        <begin position="104"/>
        <end position="128"/>
    </location>
</feature>
<dbReference type="Pfam" id="PF20332">
    <property type="entry name" value="DUF6627"/>
    <property type="match status" value="1"/>
</dbReference>
<dbReference type="NCBIfam" id="NF033919">
    <property type="entry name" value="PA2779_fam"/>
    <property type="match status" value="1"/>
</dbReference>
<name>A0ABQ1P310_9GAMM</name>
<feature type="signal peptide" evidence="2">
    <location>
        <begin position="1"/>
        <end position="29"/>
    </location>
</feature>
<accession>A0ABQ1P310</accession>
<feature type="chain" id="PRO_5046731635" description="PA2779 family protein" evidence="2">
    <location>
        <begin position="30"/>
        <end position="136"/>
    </location>
</feature>
<evidence type="ECO:0000256" key="2">
    <source>
        <dbReference type="SAM" id="SignalP"/>
    </source>
</evidence>